<dbReference type="Proteomes" id="UP000775547">
    <property type="component" value="Unassembled WGS sequence"/>
</dbReference>
<gene>
    <name evidence="1" type="ORF">DXG03_006519</name>
</gene>
<dbReference type="EMBL" id="JABCKV010000429">
    <property type="protein sequence ID" value="KAG5640965.1"/>
    <property type="molecule type" value="Genomic_DNA"/>
</dbReference>
<evidence type="ECO:0000313" key="1">
    <source>
        <dbReference type="EMBL" id="KAG5640965.1"/>
    </source>
</evidence>
<sequence>MVSLTEQPPPIHVLPTHLLTHSHLEMSDAKFPIMPPPLPLPKEWLAFLESLMLTLLSTSQTTATALTCILALVNSTLPTALTPVAPTVVQAATAMISLPTDLANLPTFLKAYKVQATADTKAETEAQLHPTIASCLCPSLPPIYNGAHDTGHNFINACNLYVGLCPEQFSNDHITISWASTFMQQGWAAEFVACIFQFGGIKKLFWDWDQFVSIFADKFYKPNKVVNALLVLKSSAYY</sequence>
<organism evidence="1 2">
    <name type="scientific">Asterophora parasitica</name>
    <dbReference type="NCBI Taxonomy" id="117018"/>
    <lineage>
        <taxon>Eukaryota</taxon>
        <taxon>Fungi</taxon>
        <taxon>Dikarya</taxon>
        <taxon>Basidiomycota</taxon>
        <taxon>Agaricomycotina</taxon>
        <taxon>Agaricomycetes</taxon>
        <taxon>Agaricomycetidae</taxon>
        <taxon>Agaricales</taxon>
        <taxon>Tricholomatineae</taxon>
        <taxon>Lyophyllaceae</taxon>
        <taxon>Asterophora</taxon>
    </lineage>
</organism>
<keyword evidence="2" id="KW-1185">Reference proteome</keyword>
<evidence type="ECO:0000313" key="2">
    <source>
        <dbReference type="Proteomes" id="UP000775547"/>
    </source>
</evidence>
<comment type="caution">
    <text evidence="1">The sequence shown here is derived from an EMBL/GenBank/DDBJ whole genome shotgun (WGS) entry which is preliminary data.</text>
</comment>
<name>A0A9P7K9I2_9AGAR</name>
<reference evidence="1" key="1">
    <citation type="submission" date="2020-07" db="EMBL/GenBank/DDBJ databases">
        <authorList>
            <person name="Nieuwenhuis M."/>
            <person name="Van De Peppel L.J.J."/>
        </authorList>
    </citation>
    <scope>NUCLEOTIDE SEQUENCE</scope>
    <source>
        <strain evidence="1">AP01</strain>
        <tissue evidence="1">Mycelium</tissue>
    </source>
</reference>
<proteinExistence type="predicted"/>
<accession>A0A9P7K9I2</accession>
<reference evidence="1" key="2">
    <citation type="submission" date="2021-10" db="EMBL/GenBank/DDBJ databases">
        <title>Phylogenomics reveals ancestral predisposition of the termite-cultivated fungus Termitomyces towards a domesticated lifestyle.</title>
        <authorList>
            <person name="Auxier B."/>
            <person name="Grum-Grzhimaylo A."/>
            <person name="Cardenas M.E."/>
            <person name="Lodge J.D."/>
            <person name="Laessoe T."/>
            <person name="Pedersen O."/>
            <person name="Smith M.E."/>
            <person name="Kuyper T.W."/>
            <person name="Franco-Molano E.A."/>
            <person name="Baroni T.J."/>
            <person name="Aanen D.K."/>
        </authorList>
    </citation>
    <scope>NUCLEOTIDE SEQUENCE</scope>
    <source>
        <strain evidence="1">AP01</strain>
        <tissue evidence="1">Mycelium</tissue>
    </source>
</reference>
<dbReference type="AlphaFoldDB" id="A0A9P7K9I2"/>
<protein>
    <submittedName>
        <fullName evidence="1">Uncharacterized protein</fullName>
    </submittedName>
</protein>